<feature type="chain" id="PRO_5001782953" evidence="5">
    <location>
        <begin position="23"/>
        <end position="499"/>
    </location>
</feature>
<dbReference type="OrthoDB" id="9803988at2"/>
<proteinExistence type="inferred from homology"/>
<dbReference type="InterPro" id="IPR000914">
    <property type="entry name" value="SBP_5_dom"/>
</dbReference>
<dbReference type="eggNOG" id="COG0747">
    <property type="taxonomic scope" value="Bacteria"/>
</dbReference>
<dbReference type="Gene3D" id="3.10.105.10">
    <property type="entry name" value="Dipeptide-binding Protein, Domain 3"/>
    <property type="match status" value="1"/>
</dbReference>
<dbReference type="Gene3D" id="3.40.190.10">
    <property type="entry name" value="Periplasmic binding protein-like II"/>
    <property type="match status" value="1"/>
</dbReference>
<dbReference type="Pfam" id="PF00496">
    <property type="entry name" value="SBP_bac_5"/>
    <property type="match status" value="1"/>
</dbReference>
<dbReference type="GO" id="GO:0030288">
    <property type="term" value="C:outer membrane-bounded periplasmic space"/>
    <property type="evidence" value="ECO:0007669"/>
    <property type="project" value="UniProtKB-ARBA"/>
</dbReference>
<dbReference type="EMBL" id="JMQM01000003">
    <property type="protein sequence ID" value="KFB08103.1"/>
    <property type="molecule type" value="Genomic_DNA"/>
</dbReference>
<feature type="domain" description="Solute-binding protein family 5" evidence="6">
    <location>
        <begin position="66"/>
        <end position="420"/>
    </location>
</feature>
<dbReference type="Proteomes" id="UP000053675">
    <property type="component" value="Unassembled WGS sequence"/>
</dbReference>
<evidence type="ECO:0000313" key="8">
    <source>
        <dbReference type="Proteomes" id="UP000053675"/>
    </source>
</evidence>
<evidence type="ECO:0000256" key="2">
    <source>
        <dbReference type="ARBA" id="ARBA00005695"/>
    </source>
</evidence>
<evidence type="ECO:0000256" key="1">
    <source>
        <dbReference type="ARBA" id="ARBA00004418"/>
    </source>
</evidence>
<evidence type="ECO:0000259" key="6">
    <source>
        <dbReference type="Pfam" id="PF00496"/>
    </source>
</evidence>
<dbReference type="RefSeq" id="WP_036486720.1">
    <property type="nucleotide sequence ID" value="NZ_JMQM01000003.1"/>
</dbReference>
<comment type="subcellular location">
    <subcellularLocation>
        <location evidence="1">Periplasm</location>
    </subcellularLocation>
</comment>
<gene>
    <name evidence="7" type="ORF">EL18_03313</name>
</gene>
<dbReference type="STRING" id="472175.EL18_03313"/>
<dbReference type="InterPro" id="IPR039424">
    <property type="entry name" value="SBP_5"/>
</dbReference>
<dbReference type="GO" id="GO:0015833">
    <property type="term" value="P:peptide transport"/>
    <property type="evidence" value="ECO:0007669"/>
    <property type="project" value="TreeGrafter"/>
</dbReference>
<keyword evidence="3" id="KW-0813">Transport</keyword>
<comment type="similarity">
    <text evidence="2">Belongs to the bacterial solute-binding protein 5 family.</text>
</comment>
<evidence type="ECO:0000256" key="5">
    <source>
        <dbReference type="SAM" id="SignalP"/>
    </source>
</evidence>
<feature type="signal peptide" evidence="5">
    <location>
        <begin position="1"/>
        <end position="22"/>
    </location>
</feature>
<sequence>MRIRTALLAATCAMIFAQPLGAKELLTIDLVNEPTTLDPHMQWNPDSYYVYRNIFDNIVTRDNDGKIVPQVAESWEQISDTELALTIREGIKFHDGSDLTAEDVAFSVKRIIDPEFASPQLGQFNKITDARVEGDNKVVLVTDGPYPALLAQLVKLSVVPKAVVEEAGKDGFNANPVGSGPYKFGEQQRGVSVTLVRNDDYWGEKGEFEEAVFRAVPDAATRVANLKAGTSDLVVSLDSDLALQLENDPQVQLLTALTERVGFMGINTTREPLDDPELRKALAMAIDREGIVEGILGGGEKVVSQMATSAHFGYVEGIEPIPYDPEQAKQIVEAAGDAAKTKMEFATAPVFDQRIVQAIQQMLNDVGFNVEINMSDMATYLKTVQQPEQGSRPYLSFGRWSCACQDVDGVLFPLLHSGSNWSRVSSETIDEALETGRSSLDEQERLDAYKTVHQLVHDETLILPLYQAAALYGGAAELEWEPTANESLFLNRMSWKEQE</sequence>
<comment type="caution">
    <text evidence="7">The sequence shown here is derived from an EMBL/GenBank/DDBJ whole genome shotgun (WGS) entry which is preliminary data.</text>
</comment>
<dbReference type="GO" id="GO:0043190">
    <property type="term" value="C:ATP-binding cassette (ABC) transporter complex"/>
    <property type="evidence" value="ECO:0007669"/>
    <property type="project" value="InterPro"/>
</dbReference>
<dbReference type="InterPro" id="IPR030678">
    <property type="entry name" value="Peptide/Ni-bd"/>
</dbReference>
<keyword evidence="4 5" id="KW-0732">Signal</keyword>
<dbReference type="GO" id="GO:1904680">
    <property type="term" value="F:peptide transmembrane transporter activity"/>
    <property type="evidence" value="ECO:0007669"/>
    <property type="project" value="TreeGrafter"/>
</dbReference>
<reference evidence="7 8" key="1">
    <citation type="submission" date="2014-05" db="EMBL/GenBank/DDBJ databases">
        <title>Draft Genome Sequence of Nitratireductor basaltis Strain UMTGB225, A Marine Bacterium Isolated from Green Barrel Tunicate.</title>
        <authorList>
            <person name="Gan H.Y."/>
        </authorList>
    </citation>
    <scope>NUCLEOTIDE SEQUENCE [LARGE SCALE GENOMIC DNA]</scope>
    <source>
        <strain evidence="7 8">UMTGB225</strain>
    </source>
</reference>
<dbReference type="PIRSF" id="PIRSF002741">
    <property type="entry name" value="MppA"/>
    <property type="match status" value="1"/>
</dbReference>
<organism evidence="7 8">
    <name type="scientific">Nitratireductor basaltis</name>
    <dbReference type="NCBI Taxonomy" id="472175"/>
    <lineage>
        <taxon>Bacteria</taxon>
        <taxon>Pseudomonadati</taxon>
        <taxon>Pseudomonadota</taxon>
        <taxon>Alphaproteobacteria</taxon>
        <taxon>Hyphomicrobiales</taxon>
        <taxon>Phyllobacteriaceae</taxon>
        <taxon>Nitratireductor</taxon>
    </lineage>
</organism>
<dbReference type="SUPFAM" id="SSF53850">
    <property type="entry name" value="Periplasmic binding protein-like II"/>
    <property type="match status" value="1"/>
</dbReference>
<evidence type="ECO:0000313" key="7">
    <source>
        <dbReference type="EMBL" id="KFB08103.1"/>
    </source>
</evidence>
<keyword evidence="8" id="KW-1185">Reference proteome</keyword>
<dbReference type="PANTHER" id="PTHR30290:SF9">
    <property type="entry name" value="OLIGOPEPTIDE-BINDING PROTEIN APPA"/>
    <property type="match status" value="1"/>
</dbReference>
<protein>
    <submittedName>
        <fullName evidence="7">Extracellular solute-binding protein, family 5</fullName>
    </submittedName>
</protein>
<accession>A0A084U567</accession>
<evidence type="ECO:0000256" key="4">
    <source>
        <dbReference type="ARBA" id="ARBA00022729"/>
    </source>
</evidence>
<evidence type="ECO:0000256" key="3">
    <source>
        <dbReference type="ARBA" id="ARBA00022448"/>
    </source>
</evidence>
<dbReference type="PATRIC" id="fig|472175.3.peg.3310"/>
<dbReference type="Gene3D" id="3.90.76.10">
    <property type="entry name" value="Dipeptide-binding Protein, Domain 1"/>
    <property type="match status" value="1"/>
</dbReference>
<dbReference type="PANTHER" id="PTHR30290">
    <property type="entry name" value="PERIPLASMIC BINDING COMPONENT OF ABC TRANSPORTER"/>
    <property type="match status" value="1"/>
</dbReference>
<dbReference type="AlphaFoldDB" id="A0A084U567"/>
<name>A0A084U567_9HYPH</name>